<evidence type="ECO:0000259" key="2">
    <source>
        <dbReference type="Pfam" id="PF16095"/>
    </source>
</evidence>
<dbReference type="Pfam" id="PF16095">
    <property type="entry name" value="COR-A"/>
    <property type="match status" value="1"/>
</dbReference>
<organism evidence="3 4">
    <name type="scientific">Pinctada imbricata</name>
    <name type="common">Atlantic pearl-oyster</name>
    <name type="synonym">Pinctada martensii</name>
    <dbReference type="NCBI Taxonomy" id="66713"/>
    <lineage>
        <taxon>Eukaryota</taxon>
        <taxon>Metazoa</taxon>
        <taxon>Spiralia</taxon>
        <taxon>Lophotrochozoa</taxon>
        <taxon>Mollusca</taxon>
        <taxon>Bivalvia</taxon>
        <taxon>Autobranchia</taxon>
        <taxon>Pteriomorphia</taxon>
        <taxon>Pterioida</taxon>
        <taxon>Pterioidea</taxon>
        <taxon>Pteriidae</taxon>
        <taxon>Pinctada</taxon>
    </lineage>
</organism>
<gene>
    <name evidence="3" type="ORF">FSP39_007567</name>
</gene>
<feature type="domain" description="COR" evidence="2">
    <location>
        <begin position="28"/>
        <end position="163"/>
    </location>
</feature>
<sequence>MTERTRETLRKVILEEGTRYKEFGERVPASWIALEEALQNAKNQQHYIISFEDVQKINKGLKRPLDEKELKICLKFFHNMGCILYFDLVPLRDFITLDPKVVMDAMRWLVVSSGQTSNDHMTRVQKSSLLKLFRKLKINGQSLNQKHVDYLLSMMQKFDLICEPMIYKKGQQMSPTFYLVPCMMKADMPNDPIQHFQGPHGDQFTFSSDTIIPPAIFNRLVCSCLAFWEVFDGHFYNGLVVLEAEDFIL</sequence>
<keyword evidence="1" id="KW-0677">Repeat</keyword>
<dbReference type="Proteomes" id="UP001186944">
    <property type="component" value="Unassembled WGS sequence"/>
</dbReference>
<dbReference type="InterPro" id="IPR036388">
    <property type="entry name" value="WH-like_DNA-bd_sf"/>
</dbReference>
<evidence type="ECO:0000313" key="4">
    <source>
        <dbReference type="Proteomes" id="UP001186944"/>
    </source>
</evidence>
<dbReference type="EMBL" id="VSWD01000004">
    <property type="protein sequence ID" value="KAK3104676.1"/>
    <property type="molecule type" value="Genomic_DNA"/>
</dbReference>
<accession>A0AA89C7Y1</accession>
<dbReference type="Gene3D" id="1.10.10.10">
    <property type="entry name" value="Winged helix-like DNA-binding domain superfamily/Winged helix DNA-binding domain"/>
    <property type="match status" value="1"/>
</dbReference>
<proteinExistence type="predicted"/>
<comment type="caution">
    <text evidence="3">The sequence shown here is derived from an EMBL/GenBank/DDBJ whole genome shotgun (WGS) entry which is preliminary data.</text>
</comment>
<keyword evidence="4" id="KW-1185">Reference proteome</keyword>
<protein>
    <recommendedName>
        <fullName evidence="2">COR domain-containing protein</fullName>
    </recommendedName>
</protein>
<name>A0AA89C7Y1_PINIB</name>
<evidence type="ECO:0000256" key="1">
    <source>
        <dbReference type="ARBA" id="ARBA00022737"/>
    </source>
</evidence>
<dbReference type="InterPro" id="IPR032171">
    <property type="entry name" value="COR-A"/>
</dbReference>
<dbReference type="AlphaFoldDB" id="A0AA89C7Y1"/>
<evidence type="ECO:0000313" key="3">
    <source>
        <dbReference type="EMBL" id="KAK3104676.1"/>
    </source>
</evidence>
<reference evidence="3" key="1">
    <citation type="submission" date="2019-08" db="EMBL/GenBank/DDBJ databases">
        <title>The improved chromosome-level genome for the pearl oyster Pinctada fucata martensii using PacBio sequencing and Hi-C.</title>
        <authorList>
            <person name="Zheng Z."/>
        </authorList>
    </citation>
    <scope>NUCLEOTIDE SEQUENCE</scope>
    <source>
        <strain evidence="3">ZZ-2019</strain>
        <tissue evidence="3">Adductor muscle</tissue>
    </source>
</reference>